<comment type="caution">
    <text evidence="8">The sequence shown here is derived from an EMBL/GenBank/DDBJ whole genome shotgun (WGS) entry which is preliminary data.</text>
</comment>
<sequence length="248" mass="27478">MGIAVNGVDIDDSAIAAEIGHHQQADNPLRQAVHEVVLRQVLLHEAQRLGVHGEGEDERIEALFQREVRVPQADEQACLRYYLAQAERFRSGDLVEARHILFQVTPAAPLTLLRHTAEAVLAELQARPGRFEELAAQYSNCPSGAIGGNLGQLGRGQCVPEFEELLFRLRPGELAGRLLETRFGLHIVQVRRRIEGAPVPFETVRAQIADELQRAAWQRALHQYLHLLVGRARIDGVELGGATSPLVQ</sequence>
<evidence type="ECO:0000256" key="4">
    <source>
        <dbReference type="ARBA" id="ARBA00023110"/>
    </source>
</evidence>
<accession>A0A6L6PGW7</accession>
<dbReference type="PROSITE" id="PS50198">
    <property type="entry name" value="PPIC_PPIASE_2"/>
    <property type="match status" value="1"/>
</dbReference>
<evidence type="ECO:0000256" key="6">
    <source>
        <dbReference type="PROSITE-ProRule" id="PRU00278"/>
    </source>
</evidence>
<dbReference type="InterPro" id="IPR023058">
    <property type="entry name" value="PPIase_PpiC_CS"/>
</dbReference>
<dbReference type="EC" id="5.2.1.8" evidence="3"/>
<dbReference type="InterPro" id="IPR046357">
    <property type="entry name" value="PPIase_dom_sf"/>
</dbReference>
<protein>
    <recommendedName>
        <fullName evidence="3">peptidylprolyl isomerase</fullName>
        <ecNumber evidence="3">5.2.1.8</ecNumber>
    </recommendedName>
</protein>
<dbReference type="EMBL" id="WNKY01000007">
    <property type="protein sequence ID" value="MTV37831.1"/>
    <property type="molecule type" value="Genomic_DNA"/>
</dbReference>
<dbReference type="InterPro" id="IPR000297">
    <property type="entry name" value="PPIase_PpiC"/>
</dbReference>
<dbReference type="PANTHER" id="PTHR47245:SF2">
    <property type="entry name" value="PEPTIDYL-PROLYL CIS-TRANS ISOMERASE HP_0175-RELATED"/>
    <property type="match status" value="1"/>
</dbReference>
<dbReference type="Gene3D" id="3.10.50.40">
    <property type="match status" value="1"/>
</dbReference>
<dbReference type="OrthoDB" id="9769613at2"/>
<keyword evidence="9" id="KW-1185">Reference proteome</keyword>
<dbReference type="GO" id="GO:0003755">
    <property type="term" value="F:peptidyl-prolyl cis-trans isomerase activity"/>
    <property type="evidence" value="ECO:0007669"/>
    <property type="project" value="UniProtKB-KW"/>
</dbReference>
<keyword evidence="4 6" id="KW-0697">Rotamase</keyword>
<dbReference type="SUPFAM" id="SSF54534">
    <property type="entry name" value="FKBP-like"/>
    <property type="match status" value="1"/>
</dbReference>
<gene>
    <name evidence="8" type="ORF">GM676_09600</name>
</gene>
<keyword evidence="5 6" id="KW-0413">Isomerase</keyword>
<evidence type="ECO:0000256" key="5">
    <source>
        <dbReference type="ARBA" id="ARBA00023235"/>
    </source>
</evidence>
<evidence type="ECO:0000313" key="9">
    <source>
        <dbReference type="Proteomes" id="UP000475582"/>
    </source>
</evidence>
<dbReference type="InterPro" id="IPR050245">
    <property type="entry name" value="PrsA_foldase"/>
</dbReference>
<dbReference type="Pfam" id="PF00639">
    <property type="entry name" value="Rotamase"/>
    <property type="match status" value="1"/>
</dbReference>
<evidence type="ECO:0000256" key="2">
    <source>
        <dbReference type="ARBA" id="ARBA00007656"/>
    </source>
</evidence>
<comment type="catalytic activity">
    <reaction evidence="1">
        <text>[protein]-peptidylproline (omega=180) = [protein]-peptidylproline (omega=0)</text>
        <dbReference type="Rhea" id="RHEA:16237"/>
        <dbReference type="Rhea" id="RHEA-COMP:10747"/>
        <dbReference type="Rhea" id="RHEA-COMP:10748"/>
        <dbReference type="ChEBI" id="CHEBI:83833"/>
        <dbReference type="ChEBI" id="CHEBI:83834"/>
        <dbReference type="EC" id="5.2.1.8"/>
    </reaction>
</comment>
<dbReference type="AlphaFoldDB" id="A0A6L6PGW7"/>
<proteinExistence type="inferred from homology"/>
<dbReference type="Proteomes" id="UP000475582">
    <property type="component" value="Unassembled WGS sequence"/>
</dbReference>
<dbReference type="PROSITE" id="PS01096">
    <property type="entry name" value="PPIC_PPIASE_1"/>
    <property type="match status" value="1"/>
</dbReference>
<organism evidence="8 9">
    <name type="scientific">Duganella radicis</name>
    <dbReference type="NCBI Taxonomy" id="551988"/>
    <lineage>
        <taxon>Bacteria</taxon>
        <taxon>Pseudomonadati</taxon>
        <taxon>Pseudomonadota</taxon>
        <taxon>Betaproteobacteria</taxon>
        <taxon>Burkholderiales</taxon>
        <taxon>Oxalobacteraceae</taxon>
        <taxon>Telluria group</taxon>
        <taxon>Duganella</taxon>
    </lineage>
</organism>
<feature type="domain" description="PpiC" evidence="7">
    <location>
        <begin position="92"/>
        <end position="192"/>
    </location>
</feature>
<comment type="similarity">
    <text evidence="2">Belongs to the PpiC/parvulin rotamase family.</text>
</comment>
<evidence type="ECO:0000259" key="7">
    <source>
        <dbReference type="PROSITE" id="PS50198"/>
    </source>
</evidence>
<evidence type="ECO:0000256" key="3">
    <source>
        <dbReference type="ARBA" id="ARBA00013194"/>
    </source>
</evidence>
<dbReference type="PANTHER" id="PTHR47245">
    <property type="entry name" value="PEPTIDYLPROLYL ISOMERASE"/>
    <property type="match status" value="1"/>
</dbReference>
<dbReference type="RefSeq" id="WP_155463305.1">
    <property type="nucleotide sequence ID" value="NZ_WNKY01000007.1"/>
</dbReference>
<evidence type="ECO:0000313" key="8">
    <source>
        <dbReference type="EMBL" id="MTV37831.1"/>
    </source>
</evidence>
<reference evidence="8 9" key="1">
    <citation type="submission" date="2019-11" db="EMBL/GenBank/DDBJ databases">
        <title>Type strains purchased from KCTC, JCM and DSMZ.</title>
        <authorList>
            <person name="Lu H."/>
        </authorList>
    </citation>
    <scope>NUCLEOTIDE SEQUENCE [LARGE SCALE GENOMIC DNA]</scope>
    <source>
        <strain evidence="8 9">KCTC 22382</strain>
    </source>
</reference>
<evidence type="ECO:0000256" key="1">
    <source>
        <dbReference type="ARBA" id="ARBA00000971"/>
    </source>
</evidence>
<name>A0A6L6PGW7_9BURK</name>